<dbReference type="Proteomes" id="UP001500238">
    <property type="component" value="Unassembled WGS sequence"/>
</dbReference>
<organism evidence="2 3">
    <name type="scientific">Sphingomonas insulae</name>
    <dbReference type="NCBI Taxonomy" id="424800"/>
    <lineage>
        <taxon>Bacteria</taxon>
        <taxon>Pseudomonadati</taxon>
        <taxon>Pseudomonadota</taxon>
        <taxon>Alphaproteobacteria</taxon>
        <taxon>Sphingomonadales</taxon>
        <taxon>Sphingomonadaceae</taxon>
        <taxon>Sphingomonas</taxon>
    </lineage>
</organism>
<dbReference type="PROSITE" id="PS51257">
    <property type="entry name" value="PROKAR_LIPOPROTEIN"/>
    <property type="match status" value="1"/>
</dbReference>
<accession>A0ABN1HUW3</accession>
<sequence length="215" mass="21953">MTKHSILLAALAAPALLLGGCMGTENHGLESVHQPVVARQDYALDLTTTAGGLAPGENRRLAGWMNTMHLGFGDRVAVDAGADGGYATGAARDDVARVVASYGLLLSDDAPVTNAPVTAGTLRVVISRMHATVPGCPDWSRNASSELEANTSSNFGCAINTNLAAMVANPGDLVRGADPDRVTDTAVNTKAIEAYRKKPATGAGALETVSAKGGN</sequence>
<dbReference type="EMBL" id="BAAAES010000008">
    <property type="protein sequence ID" value="GAA0668139.1"/>
    <property type="molecule type" value="Genomic_DNA"/>
</dbReference>
<feature type="chain" id="PRO_5045200600" description="Pilus assembly protein CpaD" evidence="1">
    <location>
        <begin position="24"/>
        <end position="215"/>
    </location>
</feature>
<evidence type="ECO:0000313" key="3">
    <source>
        <dbReference type="Proteomes" id="UP001500238"/>
    </source>
</evidence>
<protein>
    <recommendedName>
        <fullName evidence="4">Pilus assembly protein CpaD</fullName>
    </recommendedName>
</protein>
<feature type="signal peptide" evidence="1">
    <location>
        <begin position="1"/>
        <end position="23"/>
    </location>
</feature>
<gene>
    <name evidence="2" type="ORF">GCM10009102_17890</name>
</gene>
<evidence type="ECO:0000256" key="1">
    <source>
        <dbReference type="SAM" id="SignalP"/>
    </source>
</evidence>
<evidence type="ECO:0000313" key="2">
    <source>
        <dbReference type="EMBL" id="GAA0668139.1"/>
    </source>
</evidence>
<keyword evidence="1" id="KW-0732">Signal</keyword>
<dbReference type="Pfam" id="PF09476">
    <property type="entry name" value="Pilus_CpaD"/>
    <property type="match status" value="1"/>
</dbReference>
<keyword evidence="3" id="KW-1185">Reference proteome</keyword>
<evidence type="ECO:0008006" key="4">
    <source>
        <dbReference type="Google" id="ProtNLM"/>
    </source>
</evidence>
<proteinExistence type="predicted"/>
<reference evidence="2 3" key="1">
    <citation type="journal article" date="2019" name="Int. J. Syst. Evol. Microbiol.">
        <title>The Global Catalogue of Microorganisms (GCM) 10K type strain sequencing project: providing services to taxonomists for standard genome sequencing and annotation.</title>
        <authorList>
            <consortium name="The Broad Institute Genomics Platform"/>
            <consortium name="The Broad Institute Genome Sequencing Center for Infectious Disease"/>
            <person name="Wu L."/>
            <person name="Ma J."/>
        </authorList>
    </citation>
    <scope>NUCLEOTIDE SEQUENCE [LARGE SCALE GENOMIC DNA]</scope>
    <source>
        <strain evidence="2 3">JCM 14603</strain>
    </source>
</reference>
<name>A0ABN1HUW3_9SPHN</name>
<comment type="caution">
    <text evidence="2">The sequence shown here is derived from an EMBL/GenBank/DDBJ whole genome shotgun (WGS) entry which is preliminary data.</text>
</comment>
<dbReference type="InterPro" id="IPR019027">
    <property type="entry name" value="Pilus_biogenesis_CpaD-related"/>
</dbReference>